<dbReference type="GeneID" id="19971719"/>
<proteinExistence type="predicted"/>
<accession>W2RUX4</accession>
<sequence>MGGRSSPAFFLSVVPQVACSFDSVRYALLSTALVDESVDNYATQNGLNGPGVGCINQEARKASFEMYGRAVRALVSSKDGEYRSQHEKDDLLAATLITCLLLFSFEYWLWNLRNAARHLEGAMGLIQGHEIAMLGKQRRKGLLEEQVLPMMRQAAKYHDESLIKGIPASKFGEGQTWNPEKEHCGALMSLTI</sequence>
<evidence type="ECO:0000313" key="1">
    <source>
        <dbReference type="EMBL" id="ETN40105.1"/>
    </source>
</evidence>
<reference evidence="1 2" key="1">
    <citation type="submission" date="2013-03" db="EMBL/GenBank/DDBJ databases">
        <title>The Genome Sequence of Phialophora europaea CBS 101466.</title>
        <authorList>
            <consortium name="The Broad Institute Genomics Platform"/>
            <person name="Cuomo C."/>
            <person name="de Hoog S."/>
            <person name="Gorbushina A."/>
            <person name="Walker B."/>
            <person name="Young S.K."/>
            <person name="Zeng Q."/>
            <person name="Gargeya S."/>
            <person name="Fitzgerald M."/>
            <person name="Haas B."/>
            <person name="Abouelleil A."/>
            <person name="Allen A.W."/>
            <person name="Alvarado L."/>
            <person name="Arachchi H.M."/>
            <person name="Berlin A.M."/>
            <person name="Chapman S.B."/>
            <person name="Gainer-Dewar J."/>
            <person name="Goldberg J."/>
            <person name="Griggs A."/>
            <person name="Gujja S."/>
            <person name="Hansen M."/>
            <person name="Howarth C."/>
            <person name="Imamovic A."/>
            <person name="Ireland A."/>
            <person name="Larimer J."/>
            <person name="McCowan C."/>
            <person name="Murphy C."/>
            <person name="Pearson M."/>
            <person name="Poon T.W."/>
            <person name="Priest M."/>
            <person name="Roberts A."/>
            <person name="Saif S."/>
            <person name="Shea T."/>
            <person name="Sisk P."/>
            <person name="Sykes S."/>
            <person name="Wortman J."/>
            <person name="Nusbaum C."/>
            <person name="Birren B."/>
        </authorList>
    </citation>
    <scope>NUCLEOTIDE SEQUENCE [LARGE SCALE GENOMIC DNA]</scope>
    <source>
        <strain evidence="1 2">CBS 101466</strain>
    </source>
</reference>
<dbReference type="InParanoid" id="W2RUX4"/>
<dbReference type="VEuPathDB" id="FungiDB:HMPREF1541_04380"/>
<dbReference type="HOGENOM" id="CLU_1415107_0_0_1"/>
<gene>
    <name evidence="1" type="ORF">HMPREF1541_04380</name>
</gene>
<dbReference type="EMBL" id="KB822720">
    <property type="protein sequence ID" value="ETN40105.1"/>
    <property type="molecule type" value="Genomic_DNA"/>
</dbReference>
<protein>
    <recommendedName>
        <fullName evidence="3">Transcription factor domain-containing protein</fullName>
    </recommendedName>
</protein>
<name>W2RUX4_CYPE1</name>
<dbReference type="AlphaFoldDB" id="W2RUX4"/>
<evidence type="ECO:0008006" key="3">
    <source>
        <dbReference type="Google" id="ProtNLM"/>
    </source>
</evidence>
<evidence type="ECO:0000313" key="2">
    <source>
        <dbReference type="Proteomes" id="UP000030752"/>
    </source>
</evidence>
<dbReference type="RefSeq" id="XP_008716948.1">
    <property type="nucleotide sequence ID" value="XM_008718726.1"/>
</dbReference>
<organism evidence="1 2">
    <name type="scientific">Cyphellophora europaea (strain CBS 101466)</name>
    <name type="common">Phialophora europaea</name>
    <dbReference type="NCBI Taxonomy" id="1220924"/>
    <lineage>
        <taxon>Eukaryota</taxon>
        <taxon>Fungi</taxon>
        <taxon>Dikarya</taxon>
        <taxon>Ascomycota</taxon>
        <taxon>Pezizomycotina</taxon>
        <taxon>Eurotiomycetes</taxon>
        <taxon>Chaetothyriomycetidae</taxon>
        <taxon>Chaetothyriales</taxon>
        <taxon>Cyphellophoraceae</taxon>
        <taxon>Cyphellophora</taxon>
    </lineage>
</organism>
<dbReference type="OrthoDB" id="416217at2759"/>
<dbReference type="Proteomes" id="UP000030752">
    <property type="component" value="Unassembled WGS sequence"/>
</dbReference>
<keyword evidence="2" id="KW-1185">Reference proteome</keyword>